<organism evidence="1 2">
    <name type="scientific">Thermus scotoductus</name>
    <dbReference type="NCBI Taxonomy" id="37636"/>
    <lineage>
        <taxon>Bacteria</taxon>
        <taxon>Thermotogati</taxon>
        <taxon>Deinococcota</taxon>
        <taxon>Deinococci</taxon>
        <taxon>Thermales</taxon>
        <taxon>Thermaceae</taxon>
        <taxon>Thermus</taxon>
    </lineage>
</organism>
<protein>
    <submittedName>
        <fullName evidence="1">Uncharacterized protein</fullName>
    </submittedName>
</protein>
<reference evidence="1 2" key="1">
    <citation type="submission" date="2015-09" db="EMBL/GenBank/DDBJ databases">
        <title>Draft genome sequence of Thermus scotoductus strain K1 isolated from a geothermal spring in Nagorno-Karabakh, Armenia.</title>
        <authorList>
            <person name="Saghatelyan A."/>
            <person name="Poghosyan L."/>
            <person name="Panosyan H."/>
            <person name="Birkeland N.-K."/>
        </authorList>
    </citation>
    <scope>NUCLEOTIDE SEQUENCE [LARGE SCALE GENOMIC DNA]</scope>
    <source>
        <strain evidence="1 2">K1</strain>
    </source>
</reference>
<comment type="caution">
    <text evidence="1">The sequence shown here is derived from an EMBL/GenBank/DDBJ whole genome shotgun (WGS) entry which is preliminary data.</text>
</comment>
<dbReference type="AlphaFoldDB" id="A0A0N0IRP4"/>
<dbReference type="Proteomes" id="UP000053099">
    <property type="component" value="Unassembled WGS sequence"/>
</dbReference>
<sequence>MRRFLALFPLLLGLAWAQVRFLPTPGLAGVPGDYLTLSLRVEGTGSVRFRLFPPEGWQALSQERQAVLEGKEETLSFTLRVPPLAAGTQGKALVVAYEGEKEVARAEVALKVLPLIQVALSAPATLEASLGGPFEFPVYVSNRSNQKEEFLLQAEAAMFQVFLNPAGLSLAPGETGVVRVLVNPQGEISAGYRFYMKLRVTPRTQPEARKEAGIIVLFKDPLLARGQKGRDPELTLGLGVALSLGATLERGQLQGQVGYLLAPSLSGALSDYVTATAAPSPLTGDLQNPLRLPQTLALSLKGEGWEARAQGGQGSFGLATTFRLDPVRLSLEGTYRPEALALRAGAVSLDKNLDLQGALSTQTAPTGRQDNLSLRYRLPLEGGFNLGLGTDLSGQTGEGYRLSLGLSQSLTWQTQDLELVQSYGGIPLAGLHTLGLAGGTRNLYPLGLRGSTSWQLGPSQGLWQNQLTLYAQPVAGAFLSLAGSYRQQGENRSFGLAPSLSTTFGEPGVYAGSLSLGYGLNRRLSGEAPENQSYQASLTLGTRNLSLSGYLRYLLQENPLWEGSLLLRMALEGGSLEGQYLIKRGTEKDLTLYGAAWNQLWPGSLQSRLFYEYRLEEATSQRLGLALAQRNFLEAGLSLGASYTLLLQSGEARHAFGLSLAYTQTFTFTTPKEMVDLFGGRKGGEVVGQAFRDENLNGRLDPGEAPLADVRICLGKTCETTDAQGRYRLFVAPGEGALAFPNLPATLALLGEERVQVTLNASLEKNLPFAPATTLVVQVLDGGNEQGLAFAGVCAEGLVKRCTRADANGRALIGGLFRGEYRVYADPRYLPEGYRQEGGVQAQVDPSALPKAIQVVALPPKREVEVTYTAGRLSLVATADPTTPIAGAEVEVKALVQGEAEEVFLDLPSGPVPLSRQEGNYYTARIRLTLPPGFHTLSVKARGQGEAEAPLFLQVVSGSLYSPSSLEGPKVKIALRFRATQVALTEKGQSFALKSEDGYTWTGEVPLSPGRYTLLVLADGERLGQLDLAIPSESANH</sequence>
<evidence type="ECO:0000313" key="1">
    <source>
        <dbReference type="EMBL" id="KPD32836.1"/>
    </source>
</evidence>
<evidence type="ECO:0000313" key="2">
    <source>
        <dbReference type="Proteomes" id="UP000053099"/>
    </source>
</evidence>
<gene>
    <name evidence="1" type="ORF">AN926_01150</name>
</gene>
<proteinExistence type="predicted"/>
<name>A0A0N0IRP4_THESC</name>
<accession>A0A0N0IRP4</accession>
<dbReference type="EMBL" id="LJJR01000004">
    <property type="protein sequence ID" value="KPD32836.1"/>
    <property type="molecule type" value="Genomic_DNA"/>
</dbReference>
<dbReference type="PATRIC" id="fig|37636.3.peg.1392"/>